<dbReference type="PROSITE" id="PS51371">
    <property type="entry name" value="CBS"/>
    <property type="match status" value="2"/>
</dbReference>
<feature type="transmembrane region" description="Helical" evidence="2">
    <location>
        <begin position="78"/>
        <end position="95"/>
    </location>
</feature>
<dbReference type="Pfam" id="PF00571">
    <property type="entry name" value="CBS"/>
    <property type="match status" value="2"/>
</dbReference>
<dbReference type="AlphaFoldDB" id="A0A934W6W4"/>
<feature type="domain" description="CBS" evidence="3">
    <location>
        <begin position="223"/>
        <end position="281"/>
    </location>
</feature>
<protein>
    <submittedName>
        <fullName evidence="4">HPP family protein</fullName>
    </submittedName>
</protein>
<dbReference type="InterPro" id="IPR000644">
    <property type="entry name" value="CBS_dom"/>
</dbReference>
<accession>A0A934W6W4</accession>
<dbReference type="PANTHER" id="PTHR33741">
    <property type="entry name" value="TRANSMEMBRANE PROTEIN DDB_G0269096-RELATED"/>
    <property type="match status" value="1"/>
</dbReference>
<sequence>MRASTGALFGLVLTGIVTHLLLGNTLGAAMLIAPMGASSVLLFAVPSSPLAQPWSIIGGNLVASLIGVTVGKLVGAPVLAAGLAGGLAIFAMFWMRCLHPPSGAVALTAVLGGPAIHAMGYNFVAAPVLINSFLLLATALFYNNATGRKYPHVATPSVAVSHDTKDAPPLRRLGITPEDLDATLARYNEVLDISREDLQAILLETERHAYQRRFGVIACSDVMSRDVLSVEYGTSLNEAWQILHSHRLTALPVVTKGQHVIGIVTKADFINHAQPDNHTGLKGAMAKLLQPVKNTHSAKPEVVGQIMNREVRTAFQDQPVVDLVPLMSDAGLHSIPVLDADRRLVGMLTQSDMIATLYEKNLQPPPQRPAVLTAVPGGKA</sequence>
<feature type="domain" description="CBS" evidence="3">
    <location>
        <begin position="307"/>
        <end position="364"/>
    </location>
</feature>
<evidence type="ECO:0000256" key="1">
    <source>
        <dbReference type="PROSITE-ProRule" id="PRU00703"/>
    </source>
</evidence>
<dbReference type="EMBL" id="JAEPBG010000008">
    <property type="protein sequence ID" value="MBK4736662.1"/>
    <property type="molecule type" value="Genomic_DNA"/>
</dbReference>
<feature type="transmembrane region" description="Helical" evidence="2">
    <location>
        <begin position="51"/>
        <end position="71"/>
    </location>
</feature>
<comment type="caution">
    <text evidence="4">The sequence shown here is derived from an EMBL/GenBank/DDBJ whole genome shotgun (WGS) entry which is preliminary data.</text>
</comment>
<gene>
    <name evidence="4" type="ORF">JJB74_18710</name>
</gene>
<organism evidence="4 5">
    <name type="scientific">Noviherbaspirillum pedocola</name>
    <dbReference type="NCBI Taxonomy" id="2801341"/>
    <lineage>
        <taxon>Bacteria</taxon>
        <taxon>Pseudomonadati</taxon>
        <taxon>Pseudomonadota</taxon>
        <taxon>Betaproteobacteria</taxon>
        <taxon>Burkholderiales</taxon>
        <taxon>Oxalobacteraceae</taxon>
        <taxon>Noviherbaspirillum</taxon>
    </lineage>
</organism>
<evidence type="ECO:0000313" key="4">
    <source>
        <dbReference type="EMBL" id="MBK4736662.1"/>
    </source>
</evidence>
<name>A0A934W6W4_9BURK</name>
<dbReference type="PANTHER" id="PTHR33741:SF5">
    <property type="entry name" value="TRANSMEMBRANE PROTEIN DDB_G0269096-RELATED"/>
    <property type="match status" value="1"/>
</dbReference>
<dbReference type="Proteomes" id="UP000622890">
    <property type="component" value="Unassembled WGS sequence"/>
</dbReference>
<keyword evidence="2" id="KW-0812">Transmembrane</keyword>
<keyword evidence="2" id="KW-1133">Transmembrane helix</keyword>
<dbReference type="SUPFAM" id="SSF54631">
    <property type="entry name" value="CBS-domain pair"/>
    <property type="match status" value="1"/>
</dbReference>
<dbReference type="Gene3D" id="3.10.580.10">
    <property type="entry name" value="CBS-domain"/>
    <property type="match status" value="1"/>
</dbReference>
<proteinExistence type="predicted"/>
<evidence type="ECO:0000313" key="5">
    <source>
        <dbReference type="Proteomes" id="UP000622890"/>
    </source>
</evidence>
<keyword evidence="5" id="KW-1185">Reference proteome</keyword>
<dbReference type="SMART" id="SM00116">
    <property type="entry name" value="CBS"/>
    <property type="match status" value="2"/>
</dbReference>
<keyword evidence="2" id="KW-0472">Membrane</keyword>
<reference evidence="4" key="1">
    <citation type="submission" date="2021-01" db="EMBL/GenBank/DDBJ databases">
        <title>Genome sequence of strain Noviherbaspirillum sp. DKR-6.</title>
        <authorList>
            <person name="Chaudhary D.K."/>
        </authorList>
    </citation>
    <scope>NUCLEOTIDE SEQUENCE</scope>
    <source>
        <strain evidence="4">DKR-6</strain>
    </source>
</reference>
<dbReference type="InterPro" id="IPR058581">
    <property type="entry name" value="TM_HPP"/>
</dbReference>
<evidence type="ECO:0000256" key="2">
    <source>
        <dbReference type="SAM" id="Phobius"/>
    </source>
</evidence>
<feature type="transmembrane region" description="Helical" evidence="2">
    <location>
        <begin position="115"/>
        <end position="142"/>
    </location>
</feature>
<dbReference type="InterPro" id="IPR007065">
    <property type="entry name" value="HPP"/>
</dbReference>
<keyword evidence="1" id="KW-0129">CBS domain</keyword>
<dbReference type="InterPro" id="IPR046342">
    <property type="entry name" value="CBS_dom_sf"/>
</dbReference>
<dbReference type="CDD" id="cd04600">
    <property type="entry name" value="CBS_pair_HPP_assoc"/>
    <property type="match status" value="1"/>
</dbReference>
<evidence type="ECO:0000259" key="3">
    <source>
        <dbReference type="PROSITE" id="PS51371"/>
    </source>
</evidence>
<dbReference type="Pfam" id="PF04982">
    <property type="entry name" value="TM_HPP"/>
    <property type="match status" value="1"/>
</dbReference>